<feature type="compositionally biased region" description="Polar residues" evidence="1">
    <location>
        <begin position="153"/>
        <end position="167"/>
    </location>
</feature>
<feature type="compositionally biased region" description="Polar residues" evidence="1">
    <location>
        <begin position="646"/>
        <end position="655"/>
    </location>
</feature>
<feature type="compositionally biased region" description="Low complexity" evidence="1">
    <location>
        <begin position="562"/>
        <end position="575"/>
    </location>
</feature>
<feature type="compositionally biased region" description="Basic and acidic residues" evidence="1">
    <location>
        <begin position="578"/>
        <end position="605"/>
    </location>
</feature>
<feature type="compositionally biased region" description="Polar residues" evidence="1">
    <location>
        <begin position="679"/>
        <end position="692"/>
    </location>
</feature>
<dbReference type="PANTHER" id="PTHR33157">
    <property type="entry name" value="AUTONOMOUS TRANSPOSABLE ELEMENT EN-1 MOSAIC PROTEIN-RELATED"/>
    <property type="match status" value="1"/>
</dbReference>
<evidence type="ECO:0000313" key="3">
    <source>
        <dbReference type="EMBL" id="WVZ82524.1"/>
    </source>
</evidence>
<dbReference type="EMBL" id="CP144750">
    <property type="protein sequence ID" value="WVZ82524.1"/>
    <property type="molecule type" value="Genomic_DNA"/>
</dbReference>
<dbReference type="Pfam" id="PF03004">
    <property type="entry name" value="Transposase_24"/>
    <property type="match status" value="1"/>
</dbReference>
<dbReference type="Proteomes" id="UP001341281">
    <property type="component" value="Chromosome 06"/>
</dbReference>
<organism evidence="3 4">
    <name type="scientific">Paspalum notatum var. saurae</name>
    <dbReference type="NCBI Taxonomy" id="547442"/>
    <lineage>
        <taxon>Eukaryota</taxon>
        <taxon>Viridiplantae</taxon>
        <taxon>Streptophyta</taxon>
        <taxon>Embryophyta</taxon>
        <taxon>Tracheophyta</taxon>
        <taxon>Spermatophyta</taxon>
        <taxon>Magnoliopsida</taxon>
        <taxon>Liliopsida</taxon>
        <taxon>Poales</taxon>
        <taxon>Poaceae</taxon>
        <taxon>PACMAD clade</taxon>
        <taxon>Panicoideae</taxon>
        <taxon>Andropogonodae</taxon>
        <taxon>Paspaleae</taxon>
        <taxon>Paspalinae</taxon>
        <taxon>Paspalum</taxon>
    </lineage>
</organism>
<dbReference type="GO" id="GO:0032196">
    <property type="term" value="P:transposition"/>
    <property type="evidence" value="ECO:0007669"/>
    <property type="project" value="InterPro"/>
</dbReference>
<proteinExistence type="predicted"/>
<evidence type="ECO:0000313" key="4">
    <source>
        <dbReference type="Proteomes" id="UP001341281"/>
    </source>
</evidence>
<dbReference type="AlphaFoldDB" id="A0AAQ3U1N6"/>
<dbReference type="InterPro" id="IPR039266">
    <property type="entry name" value="EN-1/SPM"/>
</dbReference>
<dbReference type="PANTHER" id="PTHR33157:SF14">
    <property type="entry name" value="AUTONOMOUS TRANSPOSABLE ELEMENT EN-1 MOSAIC PROTEIN"/>
    <property type="match status" value="1"/>
</dbReference>
<feature type="compositionally biased region" description="Gly residues" evidence="1">
    <location>
        <begin position="189"/>
        <end position="223"/>
    </location>
</feature>
<feature type="region of interest" description="Disordered" evidence="1">
    <location>
        <begin position="125"/>
        <end position="243"/>
    </location>
</feature>
<dbReference type="InterPro" id="IPR004252">
    <property type="entry name" value="Probable_transposase_24"/>
</dbReference>
<feature type="domain" description="DUF4216" evidence="2">
    <location>
        <begin position="31"/>
        <end position="94"/>
    </location>
</feature>
<feature type="compositionally biased region" description="Pro residues" evidence="1">
    <location>
        <begin position="710"/>
        <end position="726"/>
    </location>
</feature>
<name>A0AAQ3U1N6_PASNO</name>
<sequence length="767" mass="85629">MTTAYDANENLIHYYGVLQNIVKYEFDGPKPLSVVFFECDWFHPHNGTRVDNFGMVEVKHGSKLQGQDNVVLAYQGEQVYYLPYSHPSLHAWWVAFKVNPQVLPPGEEGYNEDDDHDVFQEGTFEKEHSDDDDNDGFQQDERVEGERHRRSKTASASSSGLFQGTSQSRERQQKFMGLMDEAAREQADVGGGGETNWGEGGETNLGGGGETNLGGGNDAGAGGQTDEEEHVVDADAGHTGSSSRIRFRKCNSVRARPAESEKLLIKPLGEWSWDDVKWEGNKGPRTKINGVLGALCRYHYPGMVVVNGEPQAATRWAHWGLKKEVLENGAEGRTLQGIVWDDFWTRYSTDVDQNDREAMKALKRHFSKAAEKVIHDSLYNARITAVCHYYKSVKGENKTKKKGANTIYLQEEEYLKTEVDWLVKDIDAWRWLAKLWSSPEWIEKSEGKRINRGQDPGHKYGTDGHFGLQRRMEAESGTQQSFLNVFLRGHRGPDPNNTDVLCSQTAKDKLDRYGQEMVKRHGEGVQWMQQPIDVDALYQSGEGRRQGRFTFGTGVVDYNPSVSHVGSSSTSTAISRRSKVEDAQDEAREAREEARQAREEARQTREQSQQPFAYMSSFMQQLTASLGPEVNLPRFALPFSLHETVQQPPQAWTQPQGPPAWTQPQGPQGSGGWPAWPPTQGSQMGPQGSQRPPQGFQPPMGWMQQGPFWAPGPGPNYGPWIRPLPGPQVSGSRPGNVTPDAEVDPNEYLRHSAGGSGSGHNSNNPQS</sequence>
<reference evidence="3 4" key="1">
    <citation type="submission" date="2024-02" db="EMBL/GenBank/DDBJ databases">
        <title>High-quality chromosome-scale genome assembly of Pensacola bahiagrass (Paspalum notatum Flugge var. saurae).</title>
        <authorList>
            <person name="Vega J.M."/>
            <person name="Podio M."/>
            <person name="Orjuela J."/>
            <person name="Siena L.A."/>
            <person name="Pessino S.C."/>
            <person name="Combes M.C."/>
            <person name="Mariac C."/>
            <person name="Albertini E."/>
            <person name="Pupilli F."/>
            <person name="Ortiz J.P.A."/>
            <person name="Leblanc O."/>
        </authorList>
    </citation>
    <scope>NUCLEOTIDE SEQUENCE [LARGE SCALE GENOMIC DNA]</scope>
    <source>
        <strain evidence="3">R1</strain>
        <tissue evidence="3">Leaf</tissue>
    </source>
</reference>
<evidence type="ECO:0000256" key="1">
    <source>
        <dbReference type="SAM" id="MobiDB-lite"/>
    </source>
</evidence>
<gene>
    <name evidence="3" type="ORF">U9M48_029778</name>
</gene>
<feature type="region of interest" description="Disordered" evidence="1">
    <location>
        <begin position="646"/>
        <end position="767"/>
    </location>
</feature>
<keyword evidence="4" id="KW-1185">Reference proteome</keyword>
<evidence type="ECO:0000259" key="2">
    <source>
        <dbReference type="Pfam" id="PF13952"/>
    </source>
</evidence>
<protein>
    <recommendedName>
        <fullName evidence="2">DUF4216 domain-containing protein</fullName>
    </recommendedName>
</protein>
<feature type="region of interest" description="Disordered" evidence="1">
    <location>
        <begin position="562"/>
        <end position="610"/>
    </location>
</feature>
<dbReference type="InterPro" id="IPR025312">
    <property type="entry name" value="DUF4216"/>
</dbReference>
<accession>A0AAQ3U1N6</accession>
<dbReference type="Pfam" id="PF13952">
    <property type="entry name" value="DUF4216"/>
    <property type="match status" value="1"/>
</dbReference>